<dbReference type="InterPro" id="IPR004812">
    <property type="entry name" value="Efflux_drug-R_Bcr/CmlA"/>
</dbReference>
<dbReference type="Gene3D" id="1.20.1720.10">
    <property type="entry name" value="Multidrug resistance protein D"/>
    <property type="match status" value="1"/>
</dbReference>
<feature type="transmembrane region" description="Helical" evidence="8">
    <location>
        <begin position="187"/>
        <end position="207"/>
    </location>
</feature>
<keyword evidence="8" id="KW-0997">Cell inner membrane</keyword>
<dbReference type="RefSeq" id="WP_109679962.1">
    <property type="nucleotide sequence ID" value="NZ_CP086615.1"/>
</dbReference>
<evidence type="ECO:0000256" key="9">
    <source>
        <dbReference type="SAM" id="MobiDB-lite"/>
    </source>
</evidence>
<dbReference type="EMBL" id="QFFI01000036">
    <property type="protein sequence ID" value="PWG61404.1"/>
    <property type="molecule type" value="Genomic_DNA"/>
</dbReference>
<feature type="region of interest" description="Disordered" evidence="9">
    <location>
        <begin position="1"/>
        <end position="21"/>
    </location>
</feature>
<dbReference type="PANTHER" id="PTHR23502:SF132">
    <property type="entry name" value="POLYAMINE TRANSPORTER 2-RELATED"/>
    <property type="match status" value="1"/>
</dbReference>
<feature type="compositionally biased region" description="Low complexity" evidence="9">
    <location>
        <begin position="7"/>
        <end position="18"/>
    </location>
</feature>
<evidence type="ECO:0000256" key="6">
    <source>
        <dbReference type="ARBA" id="ARBA00022989"/>
    </source>
</evidence>
<keyword evidence="12" id="KW-1185">Reference proteome</keyword>
<evidence type="ECO:0000256" key="1">
    <source>
        <dbReference type="ARBA" id="ARBA00004651"/>
    </source>
</evidence>
<reference evidence="11 12" key="1">
    <citation type="submission" date="2018-05" db="EMBL/GenBank/DDBJ databases">
        <title>Spiribacter halobius sp. nov., a moderately halophilic bacterium isolated from marine solar saltern.</title>
        <authorList>
            <person name="Zheng W.-S."/>
            <person name="Lu D.-C."/>
            <person name="Du Z.-J."/>
        </authorList>
    </citation>
    <scope>NUCLEOTIDE SEQUENCE [LARGE SCALE GENOMIC DNA]</scope>
    <source>
        <strain evidence="11 12">E85</strain>
    </source>
</reference>
<feature type="transmembrane region" description="Helical" evidence="8">
    <location>
        <begin position="367"/>
        <end position="387"/>
    </location>
</feature>
<comment type="similarity">
    <text evidence="2 8">Belongs to the major facilitator superfamily. Bcr/CmlA family.</text>
</comment>
<evidence type="ECO:0000259" key="10">
    <source>
        <dbReference type="PROSITE" id="PS50850"/>
    </source>
</evidence>
<dbReference type="NCBIfam" id="NF008314">
    <property type="entry name" value="PRK11102.1"/>
    <property type="match status" value="1"/>
</dbReference>
<dbReference type="PROSITE" id="PS50850">
    <property type="entry name" value="MFS"/>
    <property type="match status" value="1"/>
</dbReference>
<dbReference type="InterPro" id="IPR020846">
    <property type="entry name" value="MFS_dom"/>
</dbReference>
<evidence type="ECO:0000256" key="3">
    <source>
        <dbReference type="ARBA" id="ARBA00022448"/>
    </source>
</evidence>
<feature type="transmembrane region" description="Helical" evidence="8">
    <location>
        <begin position="124"/>
        <end position="145"/>
    </location>
</feature>
<accession>A0A2U2MX45</accession>
<dbReference type="Proteomes" id="UP000245474">
    <property type="component" value="Unassembled WGS sequence"/>
</dbReference>
<dbReference type="FunFam" id="1.20.1720.10:FF:000005">
    <property type="entry name" value="Bcr/CflA family efflux transporter"/>
    <property type="match status" value="1"/>
</dbReference>
<feature type="transmembrane region" description="Helical" evidence="8">
    <location>
        <begin position="157"/>
        <end position="181"/>
    </location>
</feature>
<keyword evidence="7 8" id="KW-0472">Membrane</keyword>
<organism evidence="11 12">
    <name type="scientific">Sediminicurvatus halobius</name>
    <dbReference type="NCBI Taxonomy" id="2182432"/>
    <lineage>
        <taxon>Bacteria</taxon>
        <taxon>Pseudomonadati</taxon>
        <taxon>Pseudomonadota</taxon>
        <taxon>Gammaproteobacteria</taxon>
        <taxon>Chromatiales</taxon>
        <taxon>Ectothiorhodospiraceae</taxon>
        <taxon>Sediminicurvatus</taxon>
    </lineage>
</organism>
<keyword evidence="3 8" id="KW-0813">Transport</keyword>
<sequence>MPDDTRSAPSATAAPPARSELRRRGVRPDGLGLVVILGVMSAFGPLSIDLYLPGLPLIARDFAVDASLVQQSLSLFFLGLAAGQLAYGPLADRYGRRPPLLAGIVLYFAASLVCALAPDVSTLNGARLVQGLGAAAGPVLARAVVRDLYEGRQAARMMSFVILVMTIAPLLAPVIGGWLTASLGWRAAFWCLVAFAVLCLALVQQGLPETHPPARRSGATLLRLTAAYGPMLRAPVALGYLLCGGMTFGALFAYVTGSPFVYTEVFGVPQSRFGYYFAFNVLGLVIGNLINGRLVMRYGYRRMLGAAVTVMFAASWLLAGLTLGGETRLAVLAAPLFLAVGTVGMAAANTVAGLLDRYPQNAGAASALFGLFQFGLGAVTGSAVGALGDDPLLAMTGVMAGAATIAMGSYITLRWLVRRGI</sequence>
<dbReference type="Pfam" id="PF07690">
    <property type="entry name" value="MFS_1"/>
    <property type="match status" value="1"/>
</dbReference>
<protein>
    <recommendedName>
        <fullName evidence="8">Bcr/CflA family efflux transporter</fullName>
    </recommendedName>
</protein>
<dbReference type="PANTHER" id="PTHR23502">
    <property type="entry name" value="MAJOR FACILITATOR SUPERFAMILY"/>
    <property type="match status" value="1"/>
</dbReference>
<dbReference type="OrthoDB" id="9812221at2"/>
<dbReference type="CDD" id="cd17320">
    <property type="entry name" value="MFS_MdfA_MDR_like"/>
    <property type="match status" value="1"/>
</dbReference>
<gene>
    <name evidence="11" type="ORF">DEM34_16680</name>
</gene>
<evidence type="ECO:0000313" key="11">
    <source>
        <dbReference type="EMBL" id="PWG61404.1"/>
    </source>
</evidence>
<feature type="transmembrane region" description="Helical" evidence="8">
    <location>
        <begin position="238"/>
        <end position="261"/>
    </location>
</feature>
<feature type="transmembrane region" description="Helical" evidence="8">
    <location>
        <begin position="273"/>
        <end position="291"/>
    </location>
</feature>
<keyword evidence="4" id="KW-1003">Cell membrane</keyword>
<feature type="transmembrane region" description="Helical" evidence="8">
    <location>
        <begin position="329"/>
        <end position="355"/>
    </location>
</feature>
<feature type="transmembrane region" description="Helical" evidence="8">
    <location>
        <begin position="68"/>
        <end position="87"/>
    </location>
</feature>
<evidence type="ECO:0000313" key="12">
    <source>
        <dbReference type="Proteomes" id="UP000245474"/>
    </source>
</evidence>
<dbReference type="NCBIfam" id="TIGR00710">
    <property type="entry name" value="efflux_Bcr_CflA"/>
    <property type="match status" value="1"/>
</dbReference>
<evidence type="ECO:0000256" key="4">
    <source>
        <dbReference type="ARBA" id="ARBA00022475"/>
    </source>
</evidence>
<proteinExistence type="inferred from homology"/>
<keyword evidence="5 8" id="KW-0812">Transmembrane</keyword>
<feature type="transmembrane region" description="Helical" evidence="8">
    <location>
        <begin position="99"/>
        <end position="118"/>
    </location>
</feature>
<dbReference type="GO" id="GO:0005886">
    <property type="term" value="C:plasma membrane"/>
    <property type="evidence" value="ECO:0007669"/>
    <property type="project" value="UniProtKB-SubCell"/>
</dbReference>
<feature type="domain" description="Major facilitator superfamily (MFS) profile" evidence="10">
    <location>
        <begin position="33"/>
        <end position="421"/>
    </location>
</feature>
<evidence type="ECO:0000256" key="8">
    <source>
        <dbReference type="RuleBase" id="RU365088"/>
    </source>
</evidence>
<evidence type="ECO:0000256" key="7">
    <source>
        <dbReference type="ARBA" id="ARBA00023136"/>
    </source>
</evidence>
<name>A0A2U2MX45_9GAMM</name>
<comment type="subcellular location">
    <subcellularLocation>
        <location evidence="8">Cell inner membrane</location>
        <topology evidence="8">Multi-pass membrane protein</topology>
    </subcellularLocation>
    <subcellularLocation>
        <location evidence="1">Cell membrane</location>
        <topology evidence="1">Multi-pass membrane protein</topology>
    </subcellularLocation>
</comment>
<feature type="transmembrane region" description="Helical" evidence="8">
    <location>
        <begin position="30"/>
        <end position="48"/>
    </location>
</feature>
<evidence type="ECO:0000256" key="2">
    <source>
        <dbReference type="ARBA" id="ARBA00006236"/>
    </source>
</evidence>
<keyword evidence="6 8" id="KW-1133">Transmembrane helix</keyword>
<dbReference type="GO" id="GO:0042910">
    <property type="term" value="F:xenobiotic transmembrane transporter activity"/>
    <property type="evidence" value="ECO:0007669"/>
    <property type="project" value="InterPro"/>
</dbReference>
<comment type="caution">
    <text evidence="11">The sequence shown here is derived from an EMBL/GenBank/DDBJ whole genome shotgun (WGS) entry which is preliminary data.</text>
</comment>
<feature type="transmembrane region" description="Helical" evidence="8">
    <location>
        <begin position="303"/>
        <end position="323"/>
    </location>
</feature>
<dbReference type="GO" id="GO:1990961">
    <property type="term" value="P:xenobiotic detoxification by transmembrane export across the plasma membrane"/>
    <property type="evidence" value="ECO:0007669"/>
    <property type="project" value="InterPro"/>
</dbReference>
<feature type="transmembrane region" description="Helical" evidence="8">
    <location>
        <begin position="393"/>
        <end position="417"/>
    </location>
</feature>
<dbReference type="GO" id="GO:0015385">
    <property type="term" value="F:sodium:proton antiporter activity"/>
    <property type="evidence" value="ECO:0007669"/>
    <property type="project" value="TreeGrafter"/>
</dbReference>
<dbReference type="InterPro" id="IPR036259">
    <property type="entry name" value="MFS_trans_sf"/>
</dbReference>
<evidence type="ECO:0000256" key="5">
    <source>
        <dbReference type="ARBA" id="ARBA00022692"/>
    </source>
</evidence>
<dbReference type="AlphaFoldDB" id="A0A2U2MX45"/>
<dbReference type="SUPFAM" id="SSF103473">
    <property type="entry name" value="MFS general substrate transporter"/>
    <property type="match status" value="1"/>
</dbReference>
<dbReference type="InterPro" id="IPR011701">
    <property type="entry name" value="MFS"/>
</dbReference>